<dbReference type="PANTHER" id="PTHR30386:SF26">
    <property type="entry name" value="TRANSPORT PROTEIN COMB"/>
    <property type="match status" value="1"/>
</dbReference>
<dbReference type="STRING" id="550983.A4R26_10975"/>
<evidence type="ECO:0000313" key="7">
    <source>
        <dbReference type="EMBL" id="OQP68008.1"/>
    </source>
</evidence>
<dbReference type="Gene3D" id="2.40.30.170">
    <property type="match status" value="1"/>
</dbReference>
<dbReference type="AlphaFoldDB" id="A0A1V9GC11"/>
<dbReference type="InterPro" id="IPR058634">
    <property type="entry name" value="AaeA-lik-b-barrel"/>
</dbReference>
<feature type="domain" description="Multidrug resistance protein MdtA-like barrel-sandwich hybrid" evidence="5">
    <location>
        <begin position="54"/>
        <end position="247"/>
    </location>
</feature>
<evidence type="ECO:0000259" key="6">
    <source>
        <dbReference type="Pfam" id="PF25963"/>
    </source>
</evidence>
<evidence type="ECO:0000256" key="3">
    <source>
        <dbReference type="ARBA" id="ARBA00022989"/>
    </source>
</evidence>
<accession>A0A1V9GC11</accession>
<dbReference type="RefSeq" id="WP_081160179.1">
    <property type="nucleotide sequence ID" value="NZ_LWBP01000002.1"/>
</dbReference>
<evidence type="ECO:0000256" key="2">
    <source>
        <dbReference type="ARBA" id="ARBA00022692"/>
    </source>
</evidence>
<comment type="subcellular location">
    <subcellularLocation>
        <location evidence="1">Membrane</location>
        <topology evidence="1">Single-pass membrane protein</topology>
    </subcellularLocation>
</comment>
<organism evidence="7 8">
    <name type="scientific">Niastella populi</name>
    <dbReference type="NCBI Taxonomy" id="550983"/>
    <lineage>
        <taxon>Bacteria</taxon>
        <taxon>Pseudomonadati</taxon>
        <taxon>Bacteroidota</taxon>
        <taxon>Chitinophagia</taxon>
        <taxon>Chitinophagales</taxon>
        <taxon>Chitinophagaceae</taxon>
        <taxon>Niastella</taxon>
    </lineage>
</organism>
<dbReference type="Pfam" id="PF25917">
    <property type="entry name" value="BSH_RND"/>
    <property type="match status" value="1"/>
</dbReference>
<comment type="caution">
    <text evidence="7">The sequence shown here is derived from an EMBL/GenBank/DDBJ whole genome shotgun (WGS) entry which is preliminary data.</text>
</comment>
<evidence type="ECO:0000256" key="4">
    <source>
        <dbReference type="ARBA" id="ARBA00023136"/>
    </source>
</evidence>
<dbReference type="Pfam" id="PF25963">
    <property type="entry name" value="Beta-barrel_AAEA"/>
    <property type="match status" value="1"/>
</dbReference>
<reference evidence="7" key="1">
    <citation type="submission" date="2016-04" db="EMBL/GenBank/DDBJ databases">
        <authorList>
            <person name="Evans L.H."/>
            <person name="Alamgir A."/>
            <person name="Owens N."/>
            <person name="Weber N.D."/>
            <person name="Virtaneva K."/>
            <person name="Barbian K."/>
            <person name="Babar A."/>
            <person name="Rosenke K."/>
        </authorList>
    </citation>
    <scope>NUCLEOTIDE SEQUENCE [LARGE SCALE GENOMIC DNA]</scope>
    <source>
        <strain evidence="7">CCTCC AB 208238</strain>
    </source>
</reference>
<evidence type="ECO:0000259" key="5">
    <source>
        <dbReference type="Pfam" id="PF25917"/>
    </source>
</evidence>
<dbReference type="SUPFAM" id="SSF111369">
    <property type="entry name" value="HlyD-like secretion proteins"/>
    <property type="match status" value="3"/>
</dbReference>
<keyword evidence="4" id="KW-0472">Membrane</keyword>
<dbReference type="PANTHER" id="PTHR30386">
    <property type="entry name" value="MEMBRANE FUSION SUBUNIT OF EMRAB-TOLC MULTIDRUG EFFLUX PUMP"/>
    <property type="match status" value="1"/>
</dbReference>
<dbReference type="EMBL" id="LWBP01000002">
    <property type="protein sequence ID" value="OQP68008.1"/>
    <property type="molecule type" value="Genomic_DNA"/>
</dbReference>
<keyword evidence="2" id="KW-0812">Transmembrane</keyword>
<sequence length="350" mass="38194">MSEAKKNKGKKIIFPVILGLVLVGALAFTAKEYFYGKSHEETDNAQIDADISPVVTRVSGYIKEIRFKDNQFVKAGDTLVVLDDRDFQIKLQQAQAALAVAKQSVNVQQFAVNEARTGIATAQANIETARVRVWKATEDFKRYEALYEDHAITKAQYDAARAEKDAAEATLHAAQTQVPVATEKVSTNRQQVQATASNIGLREADIEYARLQLSYTVITAPADGIVSKKTIQPGQLVQAGQSLFSIVNDGNLFLTANFKETQIGNIKIGQTVHIDVDAFEGHPINGTVESFAGATGARFSLLPPDNATGNFVKVVQRIPVRVKLDKSDAELFTRLRPGMSAKVVVDTKKS</sequence>
<proteinExistence type="predicted"/>
<dbReference type="GO" id="GO:0055085">
    <property type="term" value="P:transmembrane transport"/>
    <property type="evidence" value="ECO:0007669"/>
    <property type="project" value="InterPro"/>
</dbReference>
<dbReference type="InterPro" id="IPR050739">
    <property type="entry name" value="MFP"/>
</dbReference>
<dbReference type="Gene3D" id="1.10.287.470">
    <property type="entry name" value="Helix hairpin bin"/>
    <property type="match status" value="2"/>
</dbReference>
<protein>
    <submittedName>
        <fullName evidence="7">Secretion protein HlyD</fullName>
    </submittedName>
</protein>
<gene>
    <name evidence="7" type="ORF">A4R26_10975</name>
</gene>
<dbReference type="InterPro" id="IPR058625">
    <property type="entry name" value="MdtA-like_BSH"/>
</dbReference>
<dbReference type="OrthoDB" id="9811754at2"/>
<dbReference type="Gene3D" id="2.40.50.100">
    <property type="match status" value="1"/>
</dbReference>
<evidence type="ECO:0000313" key="8">
    <source>
        <dbReference type="Proteomes" id="UP000192276"/>
    </source>
</evidence>
<dbReference type="GO" id="GO:0016020">
    <property type="term" value="C:membrane"/>
    <property type="evidence" value="ECO:0007669"/>
    <property type="project" value="UniProtKB-SubCell"/>
</dbReference>
<dbReference type="PRINTS" id="PR01490">
    <property type="entry name" value="RTXTOXIND"/>
</dbReference>
<evidence type="ECO:0000256" key="1">
    <source>
        <dbReference type="ARBA" id="ARBA00004167"/>
    </source>
</evidence>
<name>A0A1V9GC11_9BACT</name>
<keyword evidence="8" id="KW-1185">Reference proteome</keyword>
<keyword evidence="3" id="KW-1133">Transmembrane helix</keyword>
<dbReference type="Proteomes" id="UP000192276">
    <property type="component" value="Unassembled WGS sequence"/>
</dbReference>
<feature type="domain" description="p-hydroxybenzoic acid efflux pump subunit AaeA-like beta-barrel" evidence="6">
    <location>
        <begin position="252"/>
        <end position="345"/>
    </location>
</feature>